<proteinExistence type="predicted"/>
<evidence type="ECO:0000313" key="5">
    <source>
        <dbReference type="EMBL" id="GGA34804.1"/>
    </source>
</evidence>
<name>A0ABQ1G2P8_9BACL</name>
<dbReference type="Pfam" id="PF12833">
    <property type="entry name" value="HTH_18"/>
    <property type="match status" value="1"/>
</dbReference>
<evidence type="ECO:0000259" key="4">
    <source>
        <dbReference type="PROSITE" id="PS01124"/>
    </source>
</evidence>
<evidence type="ECO:0000256" key="3">
    <source>
        <dbReference type="ARBA" id="ARBA00023163"/>
    </source>
</evidence>
<keyword evidence="6" id="KW-1185">Reference proteome</keyword>
<dbReference type="SMART" id="SM00342">
    <property type="entry name" value="HTH_ARAC"/>
    <property type="match status" value="1"/>
</dbReference>
<dbReference type="Proteomes" id="UP000609323">
    <property type="component" value="Unassembled WGS sequence"/>
</dbReference>
<dbReference type="InterPro" id="IPR018060">
    <property type="entry name" value="HTH_AraC"/>
</dbReference>
<dbReference type="PANTHER" id="PTHR43280">
    <property type="entry name" value="ARAC-FAMILY TRANSCRIPTIONAL REGULATOR"/>
    <property type="match status" value="1"/>
</dbReference>
<dbReference type="RefSeq" id="WP_094094106.1">
    <property type="nucleotide sequence ID" value="NZ_BMHF01000006.1"/>
</dbReference>
<feature type="domain" description="HTH araC/xylS-type" evidence="4">
    <location>
        <begin position="131"/>
        <end position="229"/>
    </location>
</feature>
<dbReference type="EMBL" id="BMHF01000006">
    <property type="protein sequence ID" value="GGA34804.1"/>
    <property type="molecule type" value="Genomic_DNA"/>
</dbReference>
<dbReference type="PROSITE" id="PS01124">
    <property type="entry name" value="HTH_ARAC_FAMILY_2"/>
    <property type="match status" value="1"/>
</dbReference>
<evidence type="ECO:0000256" key="2">
    <source>
        <dbReference type="ARBA" id="ARBA00023125"/>
    </source>
</evidence>
<keyword evidence="1" id="KW-0805">Transcription regulation</keyword>
<keyword evidence="2" id="KW-0238">DNA-binding</keyword>
<evidence type="ECO:0000256" key="1">
    <source>
        <dbReference type="ARBA" id="ARBA00023015"/>
    </source>
</evidence>
<dbReference type="Gene3D" id="1.10.10.60">
    <property type="entry name" value="Homeodomain-like"/>
    <property type="match status" value="2"/>
</dbReference>
<dbReference type="PANTHER" id="PTHR43280:SF10">
    <property type="entry name" value="REGULATORY PROTEIN POCR"/>
    <property type="match status" value="1"/>
</dbReference>
<comment type="caution">
    <text evidence="5">The sequence shown here is derived from an EMBL/GenBank/DDBJ whole genome shotgun (WGS) entry which is preliminary data.</text>
</comment>
<evidence type="ECO:0000313" key="6">
    <source>
        <dbReference type="Proteomes" id="UP000609323"/>
    </source>
</evidence>
<reference evidence="6" key="1">
    <citation type="journal article" date="2019" name="Int. J. Syst. Evol. Microbiol.">
        <title>The Global Catalogue of Microorganisms (GCM) 10K type strain sequencing project: providing services to taxonomists for standard genome sequencing and annotation.</title>
        <authorList>
            <consortium name="The Broad Institute Genomics Platform"/>
            <consortium name="The Broad Institute Genome Sequencing Center for Infectious Disease"/>
            <person name="Wu L."/>
            <person name="Ma J."/>
        </authorList>
    </citation>
    <scope>NUCLEOTIDE SEQUENCE [LARGE SCALE GENOMIC DNA]</scope>
    <source>
        <strain evidence="6">CGMCC 1.15044</strain>
    </source>
</reference>
<dbReference type="InterPro" id="IPR009057">
    <property type="entry name" value="Homeodomain-like_sf"/>
</dbReference>
<dbReference type="SUPFAM" id="SSF46689">
    <property type="entry name" value="Homeodomain-like"/>
    <property type="match status" value="2"/>
</dbReference>
<protein>
    <recommendedName>
        <fullName evidence="4">HTH araC/xylS-type domain-containing protein</fullName>
    </recommendedName>
</protein>
<keyword evidence="3" id="KW-0804">Transcription</keyword>
<sequence>MSRRQAELAMKQMLMSGYGHYSRAEENKAFNAFLKGIDTQFEYSWSEFPLAQQPLRAIKNHLICFVAVTCRYAADLGADDERCYALSDYYINEIENRADIQNWKDMILEISQHYVEQVRLGSEKKYSLPIQKAVRYIRQHLYETCRLQDVAAAIGVHPSYLSSLFKKETGVSLTHFVREMKMNEAKNMLRDGEYSESEIAEMLGYQSLSYFCKVFREVHSCSPREFAMGEMGLAGELST</sequence>
<organism evidence="5 6">
    <name type="scientific">Paenibacillus physcomitrellae</name>
    <dbReference type="NCBI Taxonomy" id="1619311"/>
    <lineage>
        <taxon>Bacteria</taxon>
        <taxon>Bacillati</taxon>
        <taxon>Bacillota</taxon>
        <taxon>Bacilli</taxon>
        <taxon>Bacillales</taxon>
        <taxon>Paenibacillaceae</taxon>
        <taxon>Paenibacillus</taxon>
    </lineage>
</organism>
<gene>
    <name evidence="5" type="ORF">GCM10010917_20050</name>
</gene>
<accession>A0ABQ1G2P8</accession>